<sequence length="193" mass="20948">MKVSPRPEPLVKHWFDVLPLKVQAPVHALCALVQSCDDELLRGVHWGNLVFSYRGRALLAISTHRTHINLQVFNGSLLLSRFPMLLGSDKQAKHLKCPLGDPLDEALVCDLVRASIRLAGTRVPHFQEGATPIQAPDAGWSAPAGSRPPVVISRVSRRRIVLPQAAPETGTEARAEVPMPVSAAGEDEGVERG</sequence>
<gene>
    <name evidence="1" type="ORF">RV045_12585</name>
</gene>
<evidence type="ECO:0000313" key="1">
    <source>
        <dbReference type="EMBL" id="MEJ7139255.1"/>
    </source>
</evidence>
<protein>
    <submittedName>
        <fullName evidence="1">DUF1801 domain-containing protein</fullName>
    </submittedName>
</protein>
<dbReference type="Proteomes" id="UP001364695">
    <property type="component" value="Unassembled WGS sequence"/>
</dbReference>
<comment type="caution">
    <text evidence="1">The sequence shown here is derived from an EMBL/GenBank/DDBJ whole genome shotgun (WGS) entry which is preliminary data.</text>
</comment>
<evidence type="ECO:0000313" key="2">
    <source>
        <dbReference type="Proteomes" id="UP001364695"/>
    </source>
</evidence>
<proteinExistence type="predicted"/>
<name>A0ACC6P4U0_9BURK</name>
<dbReference type="EMBL" id="JAWDIE010000022">
    <property type="protein sequence ID" value="MEJ7139255.1"/>
    <property type="molecule type" value="Genomic_DNA"/>
</dbReference>
<organism evidence="1 2">
    <name type="scientific">Amphibiibacter pelophylacis</name>
    <dbReference type="NCBI Taxonomy" id="1799477"/>
    <lineage>
        <taxon>Bacteria</taxon>
        <taxon>Pseudomonadati</taxon>
        <taxon>Pseudomonadota</taxon>
        <taxon>Betaproteobacteria</taxon>
        <taxon>Burkholderiales</taxon>
        <taxon>Sphaerotilaceae</taxon>
        <taxon>Amphibiibacter</taxon>
    </lineage>
</organism>
<keyword evidence="2" id="KW-1185">Reference proteome</keyword>
<reference evidence="1" key="1">
    <citation type="submission" date="2023-10" db="EMBL/GenBank/DDBJ databases">
        <title>Amphibacter perezi, gen. nov., sp. nov. a novel taxa of the family Comamonadaceae, class Betaproteobacteria isolated from the skin microbiota of Pelophylax perezi from different populations.</title>
        <authorList>
            <person name="Costa S."/>
            <person name="Proenca D.N."/>
            <person name="Lopes I."/>
            <person name="Morais P.V."/>
        </authorList>
    </citation>
    <scope>NUCLEOTIDE SEQUENCE</scope>
    <source>
        <strain evidence="1">SL12-8</strain>
    </source>
</reference>
<accession>A0ACC6P4U0</accession>